<keyword evidence="2" id="KW-1133">Transmembrane helix</keyword>
<dbReference type="EMBL" id="JAUKUD010000006">
    <property type="protein sequence ID" value="KAK0740635.1"/>
    <property type="molecule type" value="Genomic_DNA"/>
</dbReference>
<keyword evidence="2" id="KW-0812">Transmembrane</keyword>
<name>A0AA40EJS4_9PEZI</name>
<dbReference type="PANTHER" id="PTHR42055:SF1">
    <property type="entry name" value="YALI0E03476P"/>
    <property type="match status" value="1"/>
</dbReference>
<evidence type="ECO:0000256" key="1">
    <source>
        <dbReference type="SAM" id="MobiDB-lite"/>
    </source>
</evidence>
<accession>A0AA40EJS4</accession>
<reference evidence="3" key="1">
    <citation type="submission" date="2023-06" db="EMBL/GenBank/DDBJ databases">
        <title>Genome-scale phylogeny and comparative genomics of the fungal order Sordariales.</title>
        <authorList>
            <consortium name="Lawrence Berkeley National Laboratory"/>
            <person name="Hensen N."/>
            <person name="Bonometti L."/>
            <person name="Westerberg I."/>
            <person name="Brannstrom I.O."/>
            <person name="Guillou S."/>
            <person name="Cros-Aarteil S."/>
            <person name="Calhoun S."/>
            <person name="Haridas S."/>
            <person name="Kuo A."/>
            <person name="Mondo S."/>
            <person name="Pangilinan J."/>
            <person name="Riley R."/>
            <person name="LaButti K."/>
            <person name="Andreopoulos B."/>
            <person name="Lipzen A."/>
            <person name="Chen C."/>
            <person name="Yanf M."/>
            <person name="Daum C."/>
            <person name="Ng V."/>
            <person name="Clum A."/>
            <person name="Steindorff A."/>
            <person name="Ohm R."/>
            <person name="Martin F."/>
            <person name="Silar P."/>
            <person name="Natvig D."/>
            <person name="Lalanne C."/>
            <person name="Gautier V."/>
            <person name="Ament-velasquez S.L."/>
            <person name="Kruys A."/>
            <person name="Hutchinson M.I."/>
            <person name="Powell A.J."/>
            <person name="Barry K."/>
            <person name="Miller A.N."/>
            <person name="Grigoriev I.V."/>
            <person name="Debuchy R."/>
            <person name="Gladieux P."/>
            <person name="Thoren M.H."/>
            <person name="Johannesson H."/>
        </authorList>
    </citation>
    <scope>NUCLEOTIDE SEQUENCE</scope>
    <source>
        <strain evidence="3">SMH3187-1</strain>
    </source>
</reference>
<organism evidence="3 4">
    <name type="scientific">Schizothecium vesticola</name>
    <dbReference type="NCBI Taxonomy" id="314040"/>
    <lineage>
        <taxon>Eukaryota</taxon>
        <taxon>Fungi</taxon>
        <taxon>Dikarya</taxon>
        <taxon>Ascomycota</taxon>
        <taxon>Pezizomycotina</taxon>
        <taxon>Sordariomycetes</taxon>
        <taxon>Sordariomycetidae</taxon>
        <taxon>Sordariales</taxon>
        <taxon>Schizotheciaceae</taxon>
        <taxon>Schizothecium</taxon>
    </lineage>
</organism>
<feature type="region of interest" description="Disordered" evidence="1">
    <location>
        <begin position="508"/>
        <end position="529"/>
    </location>
</feature>
<keyword evidence="2" id="KW-0472">Membrane</keyword>
<dbReference type="AlphaFoldDB" id="A0AA40EJS4"/>
<evidence type="ECO:0000313" key="3">
    <source>
        <dbReference type="EMBL" id="KAK0740635.1"/>
    </source>
</evidence>
<evidence type="ECO:0000256" key="2">
    <source>
        <dbReference type="SAM" id="Phobius"/>
    </source>
</evidence>
<gene>
    <name evidence="3" type="ORF">B0T18DRAFT_440223</name>
</gene>
<keyword evidence="4" id="KW-1185">Reference proteome</keyword>
<dbReference type="Proteomes" id="UP001172155">
    <property type="component" value="Unassembled WGS sequence"/>
</dbReference>
<feature type="compositionally biased region" description="Basic and acidic residues" evidence="1">
    <location>
        <begin position="597"/>
        <end position="608"/>
    </location>
</feature>
<feature type="region of interest" description="Disordered" evidence="1">
    <location>
        <begin position="583"/>
        <end position="608"/>
    </location>
</feature>
<feature type="region of interest" description="Disordered" evidence="1">
    <location>
        <begin position="67"/>
        <end position="90"/>
    </location>
</feature>
<feature type="transmembrane region" description="Helical" evidence="2">
    <location>
        <begin position="21"/>
        <end position="39"/>
    </location>
</feature>
<protein>
    <submittedName>
        <fullName evidence="3">Uncharacterized protein</fullName>
    </submittedName>
</protein>
<comment type="caution">
    <text evidence="3">The sequence shown here is derived from an EMBL/GenBank/DDBJ whole genome shotgun (WGS) entry which is preliminary data.</text>
</comment>
<proteinExistence type="predicted"/>
<dbReference type="PANTHER" id="PTHR42055">
    <property type="entry name" value="YALI0E03476P"/>
    <property type="match status" value="1"/>
</dbReference>
<evidence type="ECO:0000313" key="4">
    <source>
        <dbReference type="Proteomes" id="UP001172155"/>
    </source>
</evidence>
<sequence length="608" mass="67637">MPKQYVLFGRPVPRLGTRHTSLLLVAISLFAVGSLWLTLPSAIPTGPSLSNPKFSMPKSLKPPPWMGHLNPFKQPAHAPPRQSNDTDGDAAWYSNLAHPNRWLKTPFSSSETLDENRSLLPLMAKRPPIYCYYDNTLERSPKDKDAESTLLLAWRKAWWAAGFEPIILSPAEGEANPLYDELQRHAEIDKHLRIDLMRWMAWENMGGGMLAHYLLFPMGPYDDPLLKSLRRAEFPKLTRWKDLDDGLFTGPKAEIAAALKLAIASPHLKSVKGLVSAINYDKVENPFTVDDPPTSLAYYSPKVIETKYTKIRDAIRDERSEGLGSLHQLINSHLHLTWQTLHPAGIAVVKPLPHHTTHLIAPAYNLATLLARCPDSPLPGSCPPNRPSCTPCNPDKTLPVTTPPHLSNTTGLYTIGVVPHPYTTLLLASTLVDIPSLRRDAPRDPWISALTTTLLPSGYSASPRLLLFKQSVAANELTSRSSLFLLAERDAPDDLDWTYLGFLLPPGGGSDLPPQHDASDGPLPSPEELDAEPALLSTARTAPTREQTAVREASEAWSLADAEAWRFARAYLARKGVERRRWEEREAKYADGMGSETGRRSPWDRWLE</sequence>